<accession>A0ACB8BUE3</accession>
<comment type="caution">
    <text evidence="1">The sequence shown here is derived from an EMBL/GenBank/DDBJ whole genome shotgun (WGS) entry which is preliminary data.</text>
</comment>
<gene>
    <name evidence="1" type="ORF">BV22DRAFT_1005290</name>
</gene>
<dbReference type="Proteomes" id="UP000790709">
    <property type="component" value="Unassembled WGS sequence"/>
</dbReference>
<sequence>MDSPSSLVSKQNFVVNTSTFFPVVQADKNHSASLQPVLVTVCFSGTLPNHLVGTDIPIQISVAIAEEYTTFAKPVVEAISWDTCPAEISSCSGDLSQLSVEHDDEPSIYQEDAAIPFLPLHPSFNPSDSTDWSTLALRIQTWLVSTVDTHSQQWSWGRDAFWLAFIAANPSFPNGQWAAWDSHIPLEGVFIEQWVSAPTESDEGDTIPEILESIWKEFCTHAALFYPHPIVSTD</sequence>
<organism evidence="1 2">
    <name type="scientific">Leucogyrophana mollusca</name>
    <dbReference type="NCBI Taxonomy" id="85980"/>
    <lineage>
        <taxon>Eukaryota</taxon>
        <taxon>Fungi</taxon>
        <taxon>Dikarya</taxon>
        <taxon>Basidiomycota</taxon>
        <taxon>Agaricomycotina</taxon>
        <taxon>Agaricomycetes</taxon>
        <taxon>Agaricomycetidae</taxon>
        <taxon>Boletales</taxon>
        <taxon>Boletales incertae sedis</taxon>
        <taxon>Leucogyrophana</taxon>
    </lineage>
</organism>
<dbReference type="EMBL" id="MU266355">
    <property type="protein sequence ID" value="KAH7928238.1"/>
    <property type="molecule type" value="Genomic_DNA"/>
</dbReference>
<evidence type="ECO:0000313" key="2">
    <source>
        <dbReference type="Proteomes" id="UP000790709"/>
    </source>
</evidence>
<proteinExistence type="predicted"/>
<evidence type="ECO:0000313" key="1">
    <source>
        <dbReference type="EMBL" id="KAH7928238.1"/>
    </source>
</evidence>
<reference evidence="1" key="1">
    <citation type="journal article" date="2021" name="New Phytol.">
        <title>Evolutionary innovations through gain and loss of genes in the ectomycorrhizal Boletales.</title>
        <authorList>
            <person name="Wu G."/>
            <person name="Miyauchi S."/>
            <person name="Morin E."/>
            <person name="Kuo A."/>
            <person name="Drula E."/>
            <person name="Varga T."/>
            <person name="Kohler A."/>
            <person name="Feng B."/>
            <person name="Cao Y."/>
            <person name="Lipzen A."/>
            <person name="Daum C."/>
            <person name="Hundley H."/>
            <person name="Pangilinan J."/>
            <person name="Johnson J."/>
            <person name="Barry K."/>
            <person name="LaButti K."/>
            <person name="Ng V."/>
            <person name="Ahrendt S."/>
            <person name="Min B."/>
            <person name="Choi I.G."/>
            <person name="Park H."/>
            <person name="Plett J.M."/>
            <person name="Magnuson J."/>
            <person name="Spatafora J.W."/>
            <person name="Nagy L.G."/>
            <person name="Henrissat B."/>
            <person name="Grigoriev I.V."/>
            <person name="Yang Z.L."/>
            <person name="Xu J."/>
            <person name="Martin F.M."/>
        </authorList>
    </citation>
    <scope>NUCLEOTIDE SEQUENCE</scope>
    <source>
        <strain evidence="1">KUC20120723A-06</strain>
    </source>
</reference>
<protein>
    <submittedName>
        <fullName evidence="1">Uncharacterized protein</fullName>
    </submittedName>
</protein>
<name>A0ACB8BUE3_9AGAM</name>
<keyword evidence="2" id="KW-1185">Reference proteome</keyword>